<keyword evidence="4 6" id="KW-0067">ATP-binding</keyword>
<dbReference type="CDD" id="cd03230">
    <property type="entry name" value="ABC_DR_subfamily_A"/>
    <property type="match status" value="1"/>
</dbReference>
<feature type="domain" description="ABC transporter" evidence="5">
    <location>
        <begin position="4"/>
        <end position="232"/>
    </location>
</feature>
<dbReference type="InterPro" id="IPR003593">
    <property type="entry name" value="AAA+_ATPase"/>
</dbReference>
<dbReference type="SUPFAM" id="SSF52540">
    <property type="entry name" value="P-loop containing nucleoside triphosphate hydrolases"/>
    <property type="match status" value="1"/>
</dbReference>
<dbReference type="Gene3D" id="3.40.50.300">
    <property type="entry name" value="P-loop containing nucleotide triphosphate hydrolases"/>
    <property type="match status" value="1"/>
</dbReference>
<dbReference type="STRING" id="576118.SAMN05216216_1313"/>
<dbReference type="OrthoDB" id="9804819at2"/>
<dbReference type="GO" id="GO:0005524">
    <property type="term" value="F:ATP binding"/>
    <property type="evidence" value="ECO:0007669"/>
    <property type="project" value="UniProtKB-KW"/>
</dbReference>
<dbReference type="SMART" id="SM00382">
    <property type="entry name" value="AAA"/>
    <property type="match status" value="1"/>
</dbReference>
<dbReference type="EMBL" id="FNFY01000031">
    <property type="protein sequence ID" value="SDL21291.1"/>
    <property type="molecule type" value="Genomic_DNA"/>
</dbReference>
<evidence type="ECO:0000256" key="2">
    <source>
        <dbReference type="ARBA" id="ARBA00022448"/>
    </source>
</evidence>
<organism evidence="6 7">
    <name type="scientific">Lacicoccus qingdaonensis</name>
    <dbReference type="NCBI Taxonomy" id="576118"/>
    <lineage>
        <taxon>Bacteria</taxon>
        <taxon>Bacillati</taxon>
        <taxon>Bacillota</taxon>
        <taxon>Bacilli</taxon>
        <taxon>Bacillales</taxon>
        <taxon>Salinicoccaceae</taxon>
        <taxon>Lacicoccus</taxon>
    </lineage>
</organism>
<sequence length="292" mass="33086">MDILKIENLSKSFNDKNVIDNLSLIVRENEIYGFIGSNGSGKTTTMNMILGQLEPNGGDIYVCGEKVNFGNTETNKYIGYLPDVPEFYNYMTAPQYLRLCAKLTDLKKNERESRIDYLLSIVGLSGERSKIKAYSRGMKQRLGVAQALIHQPELLICDEPTSALDPKGRMELLKILKDITAETTVIFSTHVLTDVERISDYAGILYEGNIVKEIDLSKTDFGDKGIDLKLDSNEYKSLSERIELSHLQGDNYRAVDISLRDLYQLLYTLDIQPSQLELSKKSLEDIYLEVTR</sequence>
<evidence type="ECO:0000256" key="1">
    <source>
        <dbReference type="ARBA" id="ARBA00005417"/>
    </source>
</evidence>
<dbReference type="AlphaFoldDB" id="A0A1G9I7T1"/>
<reference evidence="7" key="1">
    <citation type="submission" date="2016-10" db="EMBL/GenBank/DDBJ databases">
        <authorList>
            <person name="Varghese N."/>
            <person name="Submissions S."/>
        </authorList>
    </citation>
    <scope>NUCLEOTIDE SEQUENCE [LARGE SCALE GENOMIC DNA]</scope>
    <source>
        <strain evidence="7">CGMCC 1.8895</strain>
    </source>
</reference>
<dbReference type="InterPro" id="IPR027417">
    <property type="entry name" value="P-loop_NTPase"/>
</dbReference>
<name>A0A1G9I7T1_9BACL</name>
<dbReference type="PANTHER" id="PTHR43335">
    <property type="entry name" value="ABC TRANSPORTER, ATP-BINDING PROTEIN"/>
    <property type="match status" value="1"/>
</dbReference>
<gene>
    <name evidence="6" type="ORF">SAMN05216216_1313</name>
</gene>
<evidence type="ECO:0000313" key="7">
    <source>
        <dbReference type="Proteomes" id="UP000199008"/>
    </source>
</evidence>
<dbReference type="Proteomes" id="UP000199008">
    <property type="component" value="Unassembled WGS sequence"/>
</dbReference>
<accession>A0A1G9I7T1</accession>
<evidence type="ECO:0000259" key="5">
    <source>
        <dbReference type="PROSITE" id="PS50893"/>
    </source>
</evidence>
<dbReference type="InterPro" id="IPR003439">
    <property type="entry name" value="ABC_transporter-like_ATP-bd"/>
</dbReference>
<keyword evidence="3" id="KW-0547">Nucleotide-binding</keyword>
<keyword evidence="7" id="KW-1185">Reference proteome</keyword>
<comment type="similarity">
    <text evidence="1">Belongs to the ABC transporter superfamily.</text>
</comment>
<dbReference type="PANTHER" id="PTHR43335:SF4">
    <property type="entry name" value="ABC TRANSPORTER, ATP-BINDING PROTEIN"/>
    <property type="match status" value="1"/>
</dbReference>
<dbReference type="GO" id="GO:0016887">
    <property type="term" value="F:ATP hydrolysis activity"/>
    <property type="evidence" value="ECO:0007669"/>
    <property type="project" value="InterPro"/>
</dbReference>
<protein>
    <submittedName>
        <fullName evidence="6">ABC-2 type transport system ATP-binding protein</fullName>
    </submittedName>
</protein>
<keyword evidence="2" id="KW-0813">Transport</keyword>
<dbReference type="Pfam" id="PF00005">
    <property type="entry name" value="ABC_tran"/>
    <property type="match status" value="1"/>
</dbReference>
<evidence type="ECO:0000256" key="3">
    <source>
        <dbReference type="ARBA" id="ARBA00022741"/>
    </source>
</evidence>
<dbReference type="PROSITE" id="PS50893">
    <property type="entry name" value="ABC_TRANSPORTER_2"/>
    <property type="match status" value="1"/>
</dbReference>
<evidence type="ECO:0000313" key="6">
    <source>
        <dbReference type="EMBL" id="SDL21291.1"/>
    </source>
</evidence>
<dbReference type="RefSeq" id="WP_092987826.1">
    <property type="nucleotide sequence ID" value="NZ_FNFY01000031.1"/>
</dbReference>
<evidence type="ECO:0000256" key="4">
    <source>
        <dbReference type="ARBA" id="ARBA00022840"/>
    </source>
</evidence>
<proteinExistence type="inferred from homology"/>